<keyword evidence="7" id="KW-1185">Reference proteome</keyword>
<evidence type="ECO:0000256" key="2">
    <source>
        <dbReference type="ARBA" id="ARBA00005709"/>
    </source>
</evidence>
<dbReference type="EMBL" id="AP021879">
    <property type="protein sequence ID" value="BBO88271.1"/>
    <property type="molecule type" value="Genomic_DNA"/>
</dbReference>
<dbReference type="AlphaFoldDB" id="A0A5K8A719"/>
<evidence type="ECO:0000256" key="1">
    <source>
        <dbReference type="ARBA" id="ARBA00004365"/>
    </source>
</evidence>
<dbReference type="Pfam" id="PF00700">
    <property type="entry name" value="Flagellin_C"/>
    <property type="match status" value="1"/>
</dbReference>
<organism evidence="6 7">
    <name type="scientific">Desulfosarcina ovata subsp. ovata</name>
    <dbReference type="NCBI Taxonomy" id="2752305"/>
    <lineage>
        <taxon>Bacteria</taxon>
        <taxon>Pseudomonadati</taxon>
        <taxon>Thermodesulfobacteriota</taxon>
        <taxon>Desulfobacteria</taxon>
        <taxon>Desulfobacterales</taxon>
        <taxon>Desulfosarcinaceae</taxon>
        <taxon>Desulfosarcina</taxon>
    </lineage>
</organism>
<dbReference type="PANTHER" id="PTHR42792:SF1">
    <property type="entry name" value="FLAGELLAR HOOK-ASSOCIATED PROTEIN 3"/>
    <property type="match status" value="1"/>
</dbReference>
<dbReference type="Pfam" id="PF00669">
    <property type="entry name" value="Flagellin_N"/>
    <property type="match status" value="1"/>
</dbReference>
<dbReference type="InterPro" id="IPR001492">
    <property type="entry name" value="Flagellin"/>
</dbReference>
<dbReference type="InterPro" id="IPR046358">
    <property type="entry name" value="Flagellin_C"/>
</dbReference>
<dbReference type="Gene3D" id="1.20.1330.10">
    <property type="entry name" value="f41 fragment of flagellin, N-terminal domain"/>
    <property type="match status" value="1"/>
</dbReference>
<name>A0A5K8A719_9BACT</name>
<dbReference type="InterPro" id="IPR013384">
    <property type="entry name" value="Flagell_FlgL"/>
</dbReference>
<dbReference type="NCBIfam" id="TIGR02550">
    <property type="entry name" value="flagell_flgL"/>
    <property type="match status" value="1"/>
</dbReference>
<keyword evidence="6" id="KW-0966">Cell projection</keyword>
<sequence length="295" mass="32178">MRISAKIMAENIKANLAKQSAQLSKTQIEIATGKKINSLSDDPEGVGKVLDYRTTLSTIDQYQQNITDAKTRVEYTETILGQINGLVNDAKDIASNADTENGEALAEEVANIRDQILSLANSRYNGSYIFSGDSTNTEPFEYDEISGDYQYNGDDGSHSVMVGEGIQITLDADGSEMFTETVSGSGDTVFDVLDDLEAALLSGDETGISDTVALLADIDENLEMERSKFAAAYSRLEDTEERWTTLSNAVETMRSDVEDADVTEAAVDLQLQQTSYELLLQVASEVLQPTLLDFL</sequence>
<comment type="subcellular location">
    <subcellularLocation>
        <location evidence="1">Bacterial flagellum</location>
    </subcellularLocation>
</comment>
<evidence type="ECO:0000259" key="4">
    <source>
        <dbReference type="Pfam" id="PF00669"/>
    </source>
</evidence>
<keyword evidence="6" id="KW-0282">Flagellum</keyword>
<gene>
    <name evidence="6" type="primary">flgL</name>
    <name evidence="6" type="ORF">DSCOOX_14510</name>
</gene>
<dbReference type="GO" id="GO:0071973">
    <property type="term" value="P:bacterial-type flagellum-dependent cell motility"/>
    <property type="evidence" value="ECO:0007669"/>
    <property type="project" value="InterPro"/>
</dbReference>
<reference evidence="6 7" key="1">
    <citation type="submission" date="2019-11" db="EMBL/GenBank/DDBJ databases">
        <title>Comparative genomics of hydrocarbon-degrading Desulfosarcina strains.</title>
        <authorList>
            <person name="Watanabe M."/>
            <person name="Kojima H."/>
            <person name="Fukui M."/>
        </authorList>
    </citation>
    <scope>NUCLEOTIDE SEQUENCE [LARGE SCALE GENOMIC DNA]</scope>
    <source>
        <strain evidence="7">oXyS1</strain>
    </source>
</reference>
<keyword evidence="3" id="KW-0975">Bacterial flagellum</keyword>
<comment type="similarity">
    <text evidence="2">Belongs to the bacterial flagellin family.</text>
</comment>
<accession>A0A5K8A719</accession>
<evidence type="ECO:0000256" key="3">
    <source>
        <dbReference type="ARBA" id="ARBA00023143"/>
    </source>
</evidence>
<protein>
    <submittedName>
        <fullName evidence="6">Flagellar hook-associated protein 3</fullName>
    </submittedName>
</protein>
<evidence type="ECO:0000313" key="7">
    <source>
        <dbReference type="Proteomes" id="UP000422108"/>
    </source>
</evidence>
<dbReference type="InterPro" id="IPR001029">
    <property type="entry name" value="Flagellin_N"/>
</dbReference>
<dbReference type="GO" id="GO:0009424">
    <property type="term" value="C:bacterial-type flagellum hook"/>
    <property type="evidence" value="ECO:0007669"/>
    <property type="project" value="InterPro"/>
</dbReference>
<evidence type="ECO:0000259" key="5">
    <source>
        <dbReference type="Pfam" id="PF00700"/>
    </source>
</evidence>
<dbReference type="RefSeq" id="WP_162458825.1">
    <property type="nucleotide sequence ID" value="NZ_AP021879.1"/>
</dbReference>
<proteinExistence type="inferred from homology"/>
<feature type="domain" description="Flagellin N-terminal" evidence="4">
    <location>
        <begin position="3"/>
        <end position="135"/>
    </location>
</feature>
<dbReference type="SUPFAM" id="SSF64518">
    <property type="entry name" value="Phase 1 flagellin"/>
    <property type="match status" value="1"/>
</dbReference>
<evidence type="ECO:0000313" key="6">
    <source>
        <dbReference type="EMBL" id="BBO88271.1"/>
    </source>
</evidence>
<dbReference type="PANTHER" id="PTHR42792">
    <property type="entry name" value="FLAGELLIN"/>
    <property type="match status" value="1"/>
</dbReference>
<dbReference type="Proteomes" id="UP000422108">
    <property type="component" value="Chromosome"/>
</dbReference>
<feature type="domain" description="Flagellin C-terminal" evidence="5">
    <location>
        <begin position="221"/>
        <end position="283"/>
    </location>
</feature>
<keyword evidence="6" id="KW-0969">Cilium</keyword>
<dbReference type="GO" id="GO:0005198">
    <property type="term" value="F:structural molecule activity"/>
    <property type="evidence" value="ECO:0007669"/>
    <property type="project" value="InterPro"/>
</dbReference>